<evidence type="ECO:0000313" key="2">
    <source>
        <dbReference type="EMBL" id="CAH7668022.1"/>
    </source>
</evidence>
<dbReference type="Proteomes" id="UP001153365">
    <property type="component" value="Unassembled WGS sequence"/>
</dbReference>
<keyword evidence="3" id="KW-1185">Reference proteome</keyword>
<name>A0AAV0ALW4_PHAPC</name>
<dbReference type="AlphaFoldDB" id="A0AAV0ALW4"/>
<comment type="caution">
    <text evidence="2">The sequence shown here is derived from an EMBL/GenBank/DDBJ whole genome shotgun (WGS) entry which is preliminary data.</text>
</comment>
<keyword evidence="1" id="KW-0812">Transmembrane</keyword>
<proteinExistence type="predicted"/>
<feature type="transmembrane region" description="Helical" evidence="1">
    <location>
        <begin position="50"/>
        <end position="76"/>
    </location>
</feature>
<protein>
    <submittedName>
        <fullName evidence="2">Uncharacterized protein</fullName>
    </submittedName>
</protein>
<accession>A0AAV0ALW4</accession>
<evidence type="ECO:0000313" key="3">
    <source>
        <dbReference type="Proteomes" id="UP001153365"/>
    </source>
</evidence>
<keyword evidence="1" id="KW-1133">Transmembrane helix</keyword>
<evidence type="ECO:0000256" key="1">
    <source>
        <dbReference type="SAM" id="Phobius"/>
    </source>
</evidence>
<keyword evidence="1" id="KW-0472">Membrane</keyword>
<gene>
    <name evidence="2" type="ORF">PPACK8108_LOCUS2482</name>
</gene>
<dbReference type="EMBL" id="CALTRL010000419">
    <property type="protein sequence ID" value="CAH7668022.1"/>
    <property type="molecule type" value="Genomic_DNA"/>
</dbReference>
<sequence>MLRGRQGRAGADWARLGAGLAVEGGLKSTATIQKPNCLAKQFAIGLRLGWVGWAGVGLVGLGLAWLGWAMAGLGWAKAEPGSWDKGNPGEPSEKNCWARLEMPGLRLTTLGYAGLAKSGGAISASALKSLIAGRFCEL</sequence>
<reference evidence="2" key="1">
    <citation type="submission" date="2022-06" db="EMBL/GenBank/DDBJ databases">
        <authorList>
            <consortium name="SYNGENTA / RWTH Aachen University"/>
        </authorList>
    </citation>
    <scope>NUCLEOTIDE SEQUENCE</scope>
</reference>
<organism evidence="2 3">
    <name type="scientific">Phakopsora pachyrhizi</name>
    <name type="common">Asian soybean rust disease fungus</name>
    <dbReference type="NCBI Taxonomy" id="170000"/>
    <lineage>
        <taxon>Eukaryota</taxon>
        <taxon>Fungi</taxon>
        <taxon>Dikarya</taxon>
        <taxon>Basidiomycota</taxon>
        <taxon>Pucciniomycotina</taxon>
        <taxon>Pucciniomycetes</taxon>
        <taxon>Pucciniales</taxon>
        <taxon>Phakopsoraceae</taxon>
        <taxon>Phakopsora</taxon>
    </lineage>
</organism>